<feature type="transmembrane region" description="Helical" evidence="2">
    <location>
        <begin position="43"/>
        <end position="63"/>
    </location>
</feature>
<feature type="transmembrane region" description="Helical" evidence="2">
    <location>
        <begin position="571"/>
        <end position="594"/>
    </location>
</feature>
<proteinExistence type="predicted"/>
<feature type="transmembrane region" description="Helical" evidence="2">
    <location>
        <begin position="179"/>
        <end position="196"/>
    </location>
</feature>
<dbReference type="PANTHER" id="PTHR43849:SF2">
    <property type="entry name" value="BLL3936 PROTEIN"/>
    <property type="match status" value="1"/>
</dbReference>
<feature type="transmembrane region" description="Helical" evidence="2">
    <location>
        <begin position="516"/>
        <end position="532"/>
    </location>
</feature>
<keyword evidence="2" id="KW-0812">Transmembrane</keyword>
<dbReference type="Pfam" id="PF11874">
    <property type="entry name" value="DUF3394"/>
    <property type="match status" value="1"/>
</dbReference>
<dbReference type="NCBIfam" id="TIGR02123">
    <property type="entry name" value="TRAP_fused"/>
    <property type="match status" value="1"/>
</dbReference>
<feature type="domain" description="TRAP C4-dicarboxylate transport system permease DctM subunit" evidence="3">
    <location>
        <begin position="187"/>
        <end position="721"/>
    </location>
</feature>
<organism evidence="4 5">
    <name type="scientific">Sulfitobacter undariae</name>
    <dbReference type="NCBI Taxonomy" id="1563671"/>
    <lineage>
        <taxon>Bacteria</taxon>
        <taxon>Pseudomonadati</taxon>
        <taxon>Pseudomonadota</taxon>
        <taxon>Alphaproteobacteria</taxon>
        <taxon>Rhodobacterales</taxon>
        <taxon>Roseobacteraceae</taxon>
        <taxon>Sulfitobacter</taxon>
    </lineage>
</organism>
<dbReference type="GO" id="GO:0005886">
    <property type="term" value="C:plasma membrane"/>
    <property type="evidence" value="ECO:0007669"/>
    <property type="project" value="UniProtKB-SubCell"/>
</dbReference>
<comment type="subcellular location">
    <subcellularLocation>
        <location evidence="1">Cell inner membrane</location>
        <topology evidence="1">Multi-pass membrane protein</topology>
    </subcellularLocation>
</comment>
<feature type="transmembrane region" description="Helical" evidence="2">
    <location>
        <begin position="627"/>
        <end position="644"/>
    </location>
</feature>
<keyword evidence="2" id="KW-1133">Transmembrane helix</keyword>
<dbReference type="InterPro" id="IPR021814">
    <property type="entry name" value="DUF3394"/>
</dbReference>
<comment type="caution">
    <text evidence="4">The sequence shown here is derived from an EMBL/GenBank/DDBJ whole genome shotgun (WGS) entry which is preliminary data.</text>
</comment>
<protein>
    <submittedName>
        <fullName evidence="4">TRAP transporter 4TM/12TM fusion protein</fullName>
    </submittedName>
</protein>
<dbReference type="InterPro" id="IPR010656">
    <property type="entry name" value="DctM"/>
</dbReference>
<feature type="transmembrane region" description="Helical" evidence="2">
    <location>
        <begin position="245"/>
        <end position="268"/>
    </location>
</feature>
<evidence type="ECO:0000313" key="4">
    <source>
        <dbReference type="EMBL" id="MBB3992460.1"/>
    </source>
</evidence>
<dbReference type="Pfam" id="PF06808">
    <property type="entry name" value="DctM"/>
    <property type="match status" value="1"/>
</dbReference>
<dbReference type="Proteomes" id="UP000530268">
    <property type="component" value="Unassembled WGS sequence"/>
</dbReference>
<feature type="transmembrane region" description="Helical" evidence="2">
    <location>
        <begin position="122"/>
        <end position="140"/>
    </location>
</feature>
<keyword evidence="2" id="KW-0472">Membrane</keyword>
<dbReference type="RefSeq" id="WP_221384646.1">
    <property type="nucleotide sequence ID" value="NZ_JACIEI010000001.1"/>
</dbReference>
<dbReference type="AlphaFoldDB" id="A0A7W6E5L0"/>
<gene>
    <name evidence="4" type="ORF">GGR95_000079</name>
</gene>
<feature type="transmembrane region" description="Helical" evidence="2">
    <location>
        <begin position="352"/>
        <end position="369"/>
    </location>
</feature>
<feature type="transmembrane region" description="Helical" evidence="2">
    <location>
        <begin position="99"/>
        <end position="116"/>
    </location>
</feature>
<feature type="transmembrane region" description="Helical" evidence="2">
    <location>
        <begin position="883"/>
        <end position="901"/>
    </location>
</feature>
<dbReference type="GO" id="GO:0022857">
    <property type="term" value="F:transmembrane transporter activity"/>
    <property type="evidence" value="ECO:0007669"/>
    <property type="project" value="UniProtKB-UniRule"/>
</dbReference>
<feature type="transmembrane region" description="Helical" evidence="2">
    <location>
        <begin position="754"/>
        <end position="772"/>
    </location>
</feature>
<evidence type="ECO:0000256" key="1">
    <source>
        <dbReference type="RuleBase" id="RU369079"/>
    </source>
</evidence>
<feature type="transmembrane region" description="Helical" evidence="2">
    <location>
        <begin position="447"/>
        <end position="466"/>
    </location>
</feature>
<evidence type="ECO:0000259" key="3">
    <source>
        <dbReference type="Pfam" id="PF06808"/>
    </source>
</evidence>
<comment type="function">
    <text evidence="1">Part of the tripartite ATP-independent periplasmic (TRAP) transport system.</text>
</comment>
<keyword evidence="1" id="KW-0997">Cell inner membrane</keyword>
<feature type="transmembrane region" description="Helical" evidence="2">
    <location>
        <begin position="415"/>
        <end position="435"/>
    </location>
</feature>
<sequence>MTDQHQAAAVEAEAAGRGGLAQNELDELVASSDTGGRSVEGPVGVLLLLTALAWSLFQLYIASPFGLFNDTLARSIHLAFALFLGILAFPAARTKFQMILGIVVPLALAALFMISAKDGVAVWWVPIPAIAIAATVVLGSPKSSIPIWEWALAIVGALAALYLFFFYRDIASRVGAPIMQDYVVAVIGLMILLEATRRALGPALMIVASVFLMYTVLGPQMPGIIAHKGNSLSEIVNHQWITTEGVFGIALGVSTSFVFLFVLFGSLLDRAGAGNYFIQVAFSLMGHMKGGPAKAAVVSSAMTGLISGSSIANVVTTGTFTIPLMKKVGFSSEKAGAVEVASSVNGQIMPPVMGAAAFLMVEYVGIPYPEVVKHAFLPATISYIALVYIVHLEALKAGMVGLPRAVAPKPWVARLMGTAFIIAAICALSLAVYYLMGWIRPAFPQSAGYIIFVFLTAIYVGLLYVASREEPLKLDDPNEPVTRLPVPGPTVRSGLHFILPIVVLVWALMVDRLSPGLSAFWATAYMIFILLTQRPLMAMFRGESQFSSDMKKGVLDLIDGLVTGARNMIGIGIATATAGIIVGVVSQTGVGAALADVVEVLSGGHMLAILALTAVLSLILGMGLPTTANYIVVSALLAPVIVMLGQQNGLIVPLIAVHLFVFYFGIMADVTPPVGLASFAAAAVSGGDPIKTGVVAFFYSLRTAALPFLFIYNTELLLIDVTWAQGIFVFVVATIAMLLFAAATQGWFLAKNRIYESIALLLIAFTLFRPGFWMDMVSAPYLEVDPIEISEAAGLTPLGDELRLRVMGRDSFGDPLEFVALVPIITDGTGEERLQAAGLTFRDDGGKMIIDNVAFGSVAAEGGLDWDQEVLRVLKPQPQPSKYLMFIPALLLLGAVVMMQRGRNARDTRKRAAA</sequence>
<dbReference type="PANTHER" id="PTHR43849">
    <property type="entry name" value="BLL3936 PROTEIN"/>
    <property type="match status" value="1"/>
</dbReference>
<evidence type="ECO:0000256" key="2">
    <source>
        <dbReference type="SAM" id="Phobius"/>
    </source>
</evidence>
<accession>A0A7W6E5L0</accession>
<evidence type="ECO:0000313" key="5">
    <source>
        <dbReference type="Proteomes" id="UP000530268"/>
    </source>
</evidence>
<feature type="transmembrane region" description="Helical" evidence="2">
    <location>
        <begin position="692"/>
        <end position="711"/>
    </location>
</feature>
<reference evidence="4 5" key="1">
    <citation type="submission" date="2020-08" db="EMBL/GenBank/DDBJ databases">
        <title>Genomic Encyclopedia of Type Strains, Phase IV (KMG-IV): sequencing the most valuable type-strain genomes for metagenomic binning, comparative biology and taxonomic classification.</title>
        <authorList>
            <person name="Goeker M."/>
        </authorList>
    </citation>
    <scope>NUCLEOTIDE SEQUENCE [LARGE SCALE GENOMIC DNA]</scope>
    <source>
        <strain evidence="4 5">DSM 102234</strain>
    </source>
</reference>
<name>A0A7W6E5L0_9RHOB</name>
<feature type="transmembrane region" description="Helical" evidence="2">
    <location>
        <begin position="75"/>
        <end position="92"/>
    </location>
</feature>
<dbReference type="EMBL" id="JACIEI010000001">
    <property type="protein sequence ID" value="MBB3992460.1"/>
    <property type="molecule type" value="Genomic_DNA"/>
</dbReference>
<feature type="transmembrane region" description="Helical" evidence="2">
    <location>
        <begin position="493"/>
        <end position="510"/>
    </location>
</feature>
<keyword evidence="1" id="KW-0813">Transport</keyword>
<dbReference type="InterPro" id="IPR011853">
    <property type="entry name" value="TRAP_DctM-Dct_fused"/>
</dbReference>
<feature type="transmembrane region" description="Helical" evidence="2">
    <location>
        <begin position="203"/>
        <end position="225"/>
    </location>
</feature>
<keyword evidence="1" id="KW-1003">Cell membrane</keyword>
<keyword evidence="5" id="KW-1185">Reference proteome</keyword>
<feature type="transmembrane region" description="Helical" evidence="2">
    <location>
        <begin position="723"/>
        <end position="742"/>
    </location>
</feature>
<feature type="transmembrane region" description="Helical" evidence="2">
    <location>
        <begin position="650"/>
        <end position="671"/>
    </location>
</feature>
<feature type="transmembrane region" description="Helical" evidence="2">
    <location>
        <begin position="375"/>
        <end position="395"/>
    </location>
</feature>
<feature type="transmembrane region" description="Helical" evidence="2">
    <location>
        <begin position="147"/>
        <end position="167"/>
    </location>
</feature>
<feature type="transmembrane region" description="Helical" evidence="2">
    <location>
        <begin position="600"/>
        <end position="620"/>
    </location>
</feature>